<feature type="domain" description="Brix" evidence="3">
    <location>
        <begin position="1"/>
        <end position="163"/>
    </location>
</feature>
<reference evidence="5" key="4">
    <citation type="submission" date="2016-10" db="EMBL/GenBank/DDBJ databases">
        <authorList>
            <person name="de Groot N.N."/>
        </authorList>
    </citation>
    <scope>NUCLEOTIDE SEQUENCE [LARGE SCALE GENOMIC DNA]</scope>
    <source>
        <strain evidence="5">DSM 16632</strain>
    </source>
</reference>
<dbReference type="GO" id="GO:0006364">
    <property type="term" value="P:rRNA processing"/>
    <property type="evidence" value="ECO:0007669"/>
    <property type="project" value="InterPro"/>
</dbReference>
<keyword evidence="1 2" id="KW-0690">Ribosome biogenesis</keyword>
<dbReference type="RefSeq" id="WP_067146609.1">
    <property type="nucleotide sequence ID" value="NZ_CP014265.1"/>
</dbReference>
<reference evidence="6" key="2">
    <citation type="submission" date="2016-02" db="EMBL/GenBank/DDBJ databases">
        <title>The draft genome sequence of the rumen methanogen Methanobrevibacter olleyae YLM1.</title>
        <authorList>
            <consortium name="New Zealand Agricultural Greenhouse Gas Research Centre/Pastoral Greenhouse Gas Research Consortium"/>
            <person name="Kelly W.J."/>
            <person name="Li D."/>
            <person name="Lambie S.C."/>
            <person name="Attwood G.T."/>
            <person name="Altermann E."/>
            <person name="Leahy S.C."/>
        </authorList>
    </citation>
    <scope>NUCLEOTIDE SEQUENCE [LARGE SCALE GENOMIC DNA]</scope>
    <source>
        <strain evidence="6">YLM1</strain>
    </source>
</reference>
<evidence type="ECO:0000313" key="7">
    <source>
        <dbReference type="Proteomes" id="UP000183442"/>
    </source>
</evidence>
<dbReference type="SMART" id="SM00879">
    <property type="entry name" value="Brix"/>
    <property type="match status" value="1"/>
</dbReference>
<dbReference type="GeneID" id="28489134"/>
<protein>
    <recommendedName>
        <fullName evidence="2">Probable Brix domain-containing ribosomal biogenesis protein</fullName>
    </recommendedName>
</protein>
<dbReference type="STRING" id="294671.YLM1_0837"/>
<dbReference type="SUPFAM" id="SSF52954">
    <property type="entry name" value="Class II aaRS ABD-related"/>
    <property type="match status" value="1"/>
</dbReference>
<evidence type="ECO:0000259" key="3">
    <source>
        <dbReference type="PROSITE" id="PS50833"/>
    </source>
</evidence>
<evidence type="ECO:0000256" key="2">
    <source>
        <dbReference type="HAMAP-Rule" id="MF_00699"/>
    </source>
</evidence>
<keyword evidence="6" id="KW-1185">Reference proteome</keyword>
<evidence type="ECO:0000313" key="4">
    <source>
        <dbReference type="EMBL" id="AMK15394.1"/>
    </source>
</evidence>
<gene>
    <name evidence="5" type="ORF">SAMN02910297_01025</name>
    <name evidence="4" type="ORF">YLM1_0837</name>
</gene>
<evidence type="ECO:0000313" key="6">
    <source>
        <dbReference type="Proteomes" id="UP000066376"/>
    </source>
</evidence>
<dbReference type="Gene3D" id="3.40.50.10480">
    <property type="entry name" value="Probable brix-domain ribosomal biogenesis protein"/>
    <property type="match status" value="1"/>
</dbReference>
<dbReference type="KEGG" id="mol:YLM1_0837"/>
<dbReference type="GO" id="GO:1990904">
    <property type="term" value="C:ribonucleoprotein complex"/>
    <property type="evidence" value="ECO:0007669"/>
    <property type="project" value="UniProtKB-KW"/>
</dbReference>
<keyword evidence="5" id="KW-0687">Ribonucleoprotein</keyword>
<dbReference type="GO" id="GO:0019843">
    <property type="term" value="F:rRNA binding"/>
    <property type="evidence" value="ECO:0007669"/>
    <property type="project" value="InterPro"/>
</dbReference>
<dbReference type="InterPro" id="IPR023548">
    <property type="entry name" value="Brix_dom_Rbsml_bgen_prot"/>
</dbReference>
<dbReference type="PATRIC" id="fig|294671.3.peg.876"/>
<sequence>MLISTSRKPSQKTRTFCKNFSHAFGFDYTNRGKSSLRDLLIKATQLGHDSLVLVYQIKGNPSKLTFYDLEANEKLALLVSVNTTNERLHIKPEDLKIRSSVKELDILAEVLAIEITKQPQDSNYIRISYADYDDDKNFAIIYFVNKKGEQIDFQINVKKIVEN</sequence>
<name>A0A126QZZ1_METOL</name>
<dbReference type="PROSITE" id="PS50833">
    <property type="entry name" value="BRIX"/>
    <property type="match status" value="1"/>
</dbReference>
<dbReference type="Proteomes" id="UP000066376">
    <property type="component" value="Chromosome"/>
</dbReference>
<evidence type="ECO:0000313" key="5">
    <source>
        <dbReference type="EMBL" id="SFL48814.1"/>
    </source>
</evidence>
<dbReference type="Proteomes" id="UP000183442">
    <property type="component" value="Unassembled WGS sequence"/>
</dbReference>
<dbReference type="EMBL" id="FOTL01000014">
    <property type="protein sequence ID" value="SFL48814.1"/>
    <property type="molecule type" value="Genomic_DNA"/>
</dbReference>
<reference evidence="4 6" key="1">
    <citation type="journal article" date="2016" name="Genome Announc.">
        <title>Draft Genome Sequence of the Rumen Methanogen Methanobrevibacter olleyae YLM1.</title>
        <authorList>
            <person name="Kelly W.J."/>
            <person name="Li D."/>
            <person name="Lambie S.C."/>
            <person name="Cox F."/>
            <person name="Attwood G.T."/>
            <person name="Altermann E."/>
            <person name="Leahy S.C."/>
        </authorList>
    </citation>
    <scope>NUCLEOTIDE SEQUENCE [LARGE SCALE GENOMIC DNA]</scope>
    <source>
        <strain evidence="4 6">YLM1</strain>
    </source>
</reference>
<dbReference type="HAMAP" id="MF_00699">
    <property type="entry name" value="BriX"/>
    <property type="match status" value="1"/>
</dbReference>
<organism evidence="4 6">
    <name type="scientific">Methanobrevibacter olleyae</name>
    <dbReference type="NCBI Taxonomy" id="294671"/>
    <lineage>
        <taxon>Archaea</taxon>
        <taxon>Methanobacteriati</taxon>
        <taxon>Methanobacteriota</taxon>
        <taxon>Methanomada group</taxon>
        <taxon>Methanobacteria</taxon>
        <taxon>Methanobacteriales</taxon>
        <taxon>Methanobacteriaceae</taxon>
        <taxon>Methanobrevibacter</taxon>
    </lineage>
</organism>
<evidence type="ECO:0000256" key="1">
    <source>
        <dbReference type="ARBA" id="ARBA00022517"/>
    </source>
</evidence>
<dbReference type="EMBL" id="CP014265">
    <property type="protein sequence ID" value="AMK15394.1"/>
    <property type="molecule type" value="Genomic_DNA"/>
</dbReference>
<dbReference type="InterPro" id="IPR007109">
    <property type="entry name" value="Brix"/>
</dbReference>
<accession>A0A126QZZ1</accession>
<comment type="function">
    <text evidence="2">Probably involved in the biogenesis of the ribosome.</text>
</comment>
<dbReference type="OrthoDB" id="117530at2157"/>
<dbReference type="AlphaFoldDB" id="A0A126QZZ1"/>
<reference evidence="7" key="3">
    <citation type="submission" date="2016-10" db="EMBL/GenBank/DDBJ databases">
        <authorList>
            <person name="Varghese N."/>
        </authorList>
    </citation>
    <scope>NUCLEOTIDE SEQUENCE [LARGE SCALE GENOMIC DNA]</scope>
    <source>
        <strain evidence="7">DSM 16632</strain>
    </source>
</reference>
<proteinExistence type="inferred from homology"/>